<dbReference type="Proteomes" id="UP000095472">
    <property type="component" value="Chromosome"/>
</dbReference>
<keyword evidence="1" id="KW-0808">Transferase</keyword>
<organism evidence="1 2">
    <name type="scientific">Desertifilum tharense IPPAS B-1220</name>
    <dbReference type="NCBI Taxonomy" id="1781255"/>
    <lineage>
        <taxon>Bacteria</taxon>
        <taxon>Bacillati</taxon>
        <taxon>Cyanobacteriota</taxon>
        <taxon>Cyanophyceae</taxon>
        <taxon>Desertifilales</taxon>
        <taxon>Desertifilaceae</taxon>
        <taxon>Desertifilum</taxon>
    </lineage>
</organism>
<protein>
    <submittedName>
        <fullName evidence="1">Histidine kinase dimerization/phospho-acceptor domain-containing protein</fullName>
    </submittedName>
</protein>
<evidence type="ECO:0000313" key="1">
    <source>
        <dbReference type="EMBL" id="XPM66287.1"/>
    </source>
</evidence>
<name>A0ACD5GZQ9_9CYAN</name>
<dbReference type="EMBL" id="CP182909">
    <property type="protein sequence ID" value="XPM66287.1"/>
    <property type="molecule type" value="Genomic_DNA"/>
</dbReference>
<gene>
    <name evidence="1" type="ORF">BH720_013495</name>
</gene>
<keyword evidence="2" id="KW-1185">Reference proteome</keyword>
<accession>A0ACD5GZQ9</accession>
<reference evidence="1 2" key="1">
    <citation type="journal article" date="2016" name="Genome Announc.">
        <title>Draft Genome Sequence of the Thermotolerant Cyanobacterium Desertifilum sp. IPPAS B-1220.</title>
        <authorList>
            <person name="Mironov K.S."/>
            <person name="Sinetova M.A."/>
            <person name="Bolatkhan K."/>
            <person name="Zayadan B.K."/>
            <person name="Ustinova V.V."/>
            <person name="Kupriyanova E.V."/>
            <person name="Skrypnik A.N."/>
            <person name="Gogoleva N.E."/>
            <person name="Gogolev Y.V."/>
            <person name="Los D.A."/>
        </authorList>
    </citation>
    <scope>NUCLEOTIDE SEQUENCE [LARGE SCALE GENOMIC DNA]</scope>
    <source>
        <strain evidence="1 2">IPPAS B-1220</strain>
    </source>
</reference>
<sequence length="533" mass="59686">MQTLSVKNAELAALNRQKEEFLAAISHELKTPLTALLGLSNLLCRDRQQPLSPRQAQYAQLIHQSGRQMMTIVNDLVDLSRLETRQMELLPERVDIRAVCDRAIHQLQQSLEYSQAEKRSLADQLDVEIAPNLIPPFADELRLRQMLMNLLTNAVRLTQPSDRIGLRVAPIGSWVEFTVWDSGAGIRLSEQVQLLKRFQRLESPFDPHLASTGLELILSQQLAQLHGGDLSFISLEDRGSQFSLLLPQPAEEQPLEDAAIAKFALLVEINPQRIQTLTTALQELGYWCLVARSDAEAIEKARRFQPQAILLNLTYAQPYITAELLEQLKNDPQTCNLRTLILGQVTEPLMLTLVDDFLSFPIEHQALVQKLRPSLPTPPMLSPQKSSPHLTILYLSPVDPHLDAKSDRALKKSELDEALTGDFSAIPHCDRRIVEVDDLDQAELLTRIWKPNVLLLNDAGLANPLDYLQQLSQHPALASLPIVTLTQETTQAANQVSDLSVFPCLISPDSQSISSTLLQVMQVAAEFAQSERR</sequence>
<proteinExistence type="predicted"/>
<evidence type="ECO:0000313" key="2">
    <source>
        <dbReference type="Proteomes" id="UP000095472"/>
    </source>
</evidence>
<keyword evidence="1" id="KW-0418">Kinase</keyword>